<evidence type="ECO:0000313" key="3">
    <source>
        <dbReference type="Proteomes" id="UP000670092"/>
    </source>
</evidence>
<organism evidence="2 3">
    <name type="scientific">Ajellomyces capsulatus</name>
    <name type="common">Darling's disease fungus</name>
    <name type="synonym">Histoplasma capsulatum</name>
    <dbReference type="NCBI Taxonomy" id="5037"/>
    <lineage>
        <taxon>Eukaryota</taxon>
        <taxon>Fungi</taxon>
        <taxon>Dikarya</taxon>
        <taxon>Ascomycota</taxon>
        <taxon>Pezizomycotina</taxon>
        <taxon>Eurotiomycetes</taxon>
        <taxon>Eurotiomycetidae</taxon>
        <taxon>Onygenales</taxon>
        <taxon>Ajellomycetaceae</taxon>
        <taxon>Histoplasma</taxon>
    </lineage>
</organism>
<sequence length="93" mass="10989">MLTLLVNMKKNLENCPQFPFCPFFSLWLLELLKMRGGVGRFFIPWQRCYFVGFSLFRDAQYNIGAVASDVLYSSWGFFFFFFFIHYFTSTTAG</sequence>
<keyword evidence="1" id="KW-1133">Transmembrane helix</keyword>
<dbReference type="AlphaFoldDB" id="A0A8H7YXV5"/>
<dbReference type="Proteomes" id="UP000670092">
    <property type="component" value="Unassembled WGS sequence"/>
</dbReference>
<protein>
    <submittedName>
        <fullName evidence="2">Uncharacterized protein</fullName>
    </submittedName>
</protein>
<feature type="transmembrane region" description="Helical" evidence="1">
    <location>
        <begin position="70"/>
        <end position="88"/>
    </location>
</feature>
<keyword evidence="1" id="KW-0472">Membrane</keyword>
<accession>A0A8H7YXV5</accession>
<dbReference type="VEuPathDB" id="FungiDB:I7I52_09269"/>
<name>A0A8H7YXV5_AJECA</name>
<evidence type="ECO:0000256" key="1">
    <source>
        <dbReference type="SAM" id="Phobius"/>
    </source>
</evidence>
<comment type="caution">
    <text evidence="2">The sequence shown here is derived from an EMBL/GenBank/DDBJ whole genome shotgun (WGS) entry which is preliminary data.</text>
</comment>
<reference evidence="2 3" key="1">
    <citation type="submission" date="2021-01" db="EMBL/GenBank/DDBJ databases">
        <title>Chromosome-level genome assembly of a human fungal pathogen reveals clustering of transcriptionally co-regulated genes.</title>
        <authorList>
            <person name="Voorhies M."/>
            <person name="Cohen S."/>
            <person name="Shea T.P."/>
            <person name="Petrus S."/>
            <person name="Munoz J.F."/>
            <person name="Poplawski S."/>
            <person name="Goldman W.E."/>
            <person name="Michael T."/>
            <person name="Cuomo C.A."/>
            <person name="Sil A."/>
            <person name="Beyhan S."/>
        </authorList>
    </citation>
    <scope>NUCLEOTIDE SEQUENCE [LARGE SCALE GENOMIC DNA]</scope>
    <source>
        <strain evidence="2 3">G184AR</strain>
    </source>
</reference>
<proteinExistence type="predicted"/>
<evidence type="ECO:0000313" key="2">
    <source>
        <dbReference type="EMBL" id="KAG5299081.1"/>
    </source>
</evidence>
<keyword evidence="1" id="KW-0812">Transmembrane</keyword>
<dbReference type="EMBL" id="JAEVHI010000002">
    <property type="protein sequence ID" value="KAG5299081.1"/>
    <property type="molecule type" value="Genomic_DNA"/>
</dbReference>
<gene>
    <name evidence="2" type="ORF">I7I52_09269</name>
</gene>